<dbReference type="EMBL" id="WCSB01000006">
    <property type="protein sequence ID" value="KAB4453264.1"/>
    <property type="molecule type" value="Genomic_DNA"/>
</dbReference>
<evidence type="ECO:0000256" key="5">
    <source>
        <dbReference type="ARBA" id="ARBA00023136"/>
    </source>
</evidence>
<reference evidence="17 18" key="1">
    <citation type="submission" date="2018-08" db="EMBL/GenBank/DDBJ databases">
        <title>A genome reference for cultivated species of the human gut microbiota.</title>
        <authorList>
            <person name="Zou Y."/>
            <person name="Xue W."/>
            <person name="Luo G."/>
        </authorList>
    </citation>
    <scope>NUCLEOTIDE SEQUENCE [LARGE SCALE GENOMIC DNA]</scope>
    <source>
        <strain evidence="14 17">AF37-12</strain>
        <strain evidence="13 18">AM30-26</strain>
    </source>
</reference>
<dbReference type="GO" id="GO:0016020">
    <property type="term" value="C:membrane"/>
    <property type="evidence" value="ECO:0007669"/>
    <property type="project" value="UniProtKB-SubCell"/>
</dbReference>
<evidence type="ECO:0000313" key="12">
    <source>
        <dbReference type="EMBL" id="MCE9239384.1"/>
    </source>
</evidence>
<evidence type="ECO:0000313" key="19">
    <source>
        <dbReference type="Proteomes" id="UP000436858"/>
    </source>
</evidence>
<evidence type="ECO:0000313" key="24">
    <source>
        <dbReference type="Proteomes" id="UP001156218"/>
    </source>
</evidence>
<dbReference type="Proteomes" id="UP000436858">
    <property type="component" value="Unassembled WGS sequence"/>
</dbReference>
<proteinExistence type="predicted"/>
<evidence type="ECO:0000313" key="16">
    <source>
        <dbReference type="EMBL" id="UYU89205.1"/>
    </source>
</evidence>
<evidence type="ECO:0000313" key="21">
    <source>
        <dbReference type="Proteomes" id="UP000460317"/>
    </source>
</evidence>
<evidence type="ECO:0000313" key="20">
    <source>
        <dbReference type="Proteomes" id="UP000440614"/>
    </source>
</evidence>
<evidence type="ECO:0000313" key="17">
    <source>
        <dbReference type="Proteomes" id="UP000283616"/>
    </source>
</evidence>
<dbReference type="Proteomes" id="UP000460317">
    <property type="component" value="Unassembled WGS sequence"/>
</dbReference>
<feature type="transmembrane region" description="Helical" evidence="6">
    <location>
        <begin position="156"/>
        <end position="173"/>
    </location>
</feature>
<keyword evidence="5 6" id="KW-0472">Membrane</keyword>
<evidence type="ECO:0000313" key="22">
    <source>
        <dbReference type="Proteomes" id="UP000488521"/>
    </source>
</evidence>
<evidence type="ECO:0000256" key="4">
    <source>
        <dbReference type="ARBA" id="ARBA00022989"/>
    </source>
</evidence>
<dbReference type="SUPFAM" id="SSF103473">
    <property type="entry name" value="MFS general substrate transporter"/>
    <property type="match status" value="1"/>
</dbReference>
<dbReference type="PANTHER" id="PTHR12778">
    <property type="entry name" value="SOLUTE CARRIER FAMILY 33 ACETYL-COA TRANSPORTER -RELATED"/>
    <property type="match status" value="1"/>
</dbReference>
<name>A0A0P0F078_BACT4</name>
<feature type="transmembrane region" description="Helical" evidence="6">
    <location>
        <begin position="282"/>
        <end position="304"/>
    </location>
</feature>
<reference evidence="12" key="5">
    <citation type="submission" date="2021-07" db="EMBL/GenBank/DDBJ databases">
        <title>Comparative genomics of Bacteroides fragilis group isolates reveals species-dependent resistance mechanisms and validates clinical tools for resistance prediction.</title>
        <authorList>
            <person name="Wallace M.J."/>
            <person name="Jean S."/>
            <person name="Wallace M.A."/>
            <person name="Carey-Ann B.D."/>
            <person name="Dantas G."/>
        </authorList>
    </citation>
    <scope>NUCLEOTIDE SEQUENCE</scope>
    <source>
        <strain evidence="12">BJH_160</strain>
    </source>
</reference>
<dbReference type="Proteomes" id="UP000283616">
    <property type="component" value="Unassembled WGS sequence"/>
</dbReference>
<feature type="transmembrane region" description="Helical" evidence="6">
    <location>
        <begin position="375"/>
        <end position="396"/>
    </location>
</feature>
<evidence type="ECO:0000313" key="10">
    <source>
        <dbReference type="EMBL" id="KAB4475463.1"/>
    </source>
</evidence>
<evidence type="ECO:0000313" key="9">
    <source>
        <dbReference type="EMBL" id="KAB4453264.1"/>
    </source>
</evidence>
<keyword evidence="4 6" id="KW-1133">Transmembrane helix</keyword>
<reference evidence="15 24" key="4">
    <citation type="submission" date="2021-06" db="EMBL/GenBank/DDBJ databases">
        <title>Interrogation of the integrated mobile genetic elements in gut-associated Bacteroides with a consensus prediction approach.</title>
        <authorList>
            <person name="Campbell D.E."/>
            <person name="Leigh J.R."/>
            <person name="Kim T."/>
            <person name="England W."/>
            <person name="Whitaker R.J."/>
            <person name="Degnan P.H."/>
        </authorList>
    </citation>
    <scope>NUCLEOTIDE SEQUENCE</scope>
    <source>
        <strain evidence="16">VPI-3443</strain>
        <strain evidence="15 24">WAL8669</strain>
    </source>
</reference>
<sequence length="435" mass="48571">MISTRNAKNIIPRNNRNPWSWIPTLYFAEGLPYVAVMTIAVIMYKRLGLSNTEIALYTSWLYLPWTIKPLWSPFVDLVKTKRSWIIAMQGLIAAGFAGIAFFIPTPHYVQLTLAFFWLMAFSSATHDIAADGFYMLGLNNKEQSFFVGIRNTCYRFANIFGQGILVMLAGWLETSHGNVPMAWSITFYLMAGLFLGLTLYHRFILPHPASDVKRPGLTPGKLLEDFFKTFVTFFEKKNLGLMFFFLLTYRLGESQLAKIASPFLLDGAEQGGLGLSTASVGVIYGTIGVAALLIGGIISGFLVSRDGFKKWIIPMALAINLPDLLYVWMAAATPDNLLLISICVAIEQLGYGFGFTAYMLYLIYIADGEHKTAHYAIGTGFMALGMMLPGMPAGWIQEHLGYTNFFIWVCVCTIPGILASWMIRNRLDSSFGKKR</sequence>
<dbReference type="EMBL" id="JAHYQA010000013">
    <property type="protein sequence ID" value="MCE9239384.1"/>
    <property type="molecule type" value="Genomic_DNA"/>
</dbReference>
<dbReference type="EMBL" id="QROV01000003">
    <property type="protein sequence ID" value="RHL63680.1"/>
    <property type="molecule type" value="Genomic_DNA"/>
</dbReference>
<dbReference type="EMBL" id="WCSY01000006">
    <property type="protein sequence ID" value="KAB4314221.1"/>
    <property type="molecule type" value="Genomic_DNA"/>
</dbReference>
<dbReference type="Proteomes" id="UP000284785">
    <property type="component" value="Unassembled WGS sequence"/>
</dbReference>
<dbReference type="InterPro" id="IPR036259">
    <property type="entry name" value="MFS_trans_sf"/>
</dbReference>
<feature type="transmembrane region" description="Helical" evidence="6">
    <location>
        <begin position="337"/>
        <end position="363"/>
    </location>
</feature>
<dbReference type="EMBL" id="WCRY01000012">
    <property type="protein sequence ID" value="KAB4481311.1"/>
    <property type="molecule type" value="Genomic_DNA"/>
</dbReference>
<organism evidence="13 18">
    <name type="scientific">Bacteroides thetaiotaomicron</name>
    <dbReference type="NCBI Taxonomy" id="818"/>
    <lineage>
        <taxon>Bacteria</taxon>
        <taxon>Pseudomonadati</taxon>
        <taxon>Bacteroidota</taxon>
        <taxon>Bacteroidia</taxon>
        <taxon>Bacteroidales</taxon>
        <taxon>Bacteroidaceae</taxon>
        <taxon>Bacteroides</taxon>
    </lineage>
</organism>
<dbReference type="GeneID" id="60924791"/>
<feature type="transmembrane region" description="Helical" evidence="6">
    <location>
        <begin position="54"/>
        <end position="71"/>
    </location>
</feature>
<evidence type="ECO:0000256" key="6">
    <source>
        <dbReference type="SAM" id="Phobius"/>
    </source>
</evidence>
<dbReference type="Pfam" id="PF07690">
    <property type="entry name" value="MFS_1"/>
    <property type="match status" value="1"/>
</dbReference>
<reference evidence="7 23" key="3">
    <citation type="submission" date="2020-02" db="EMBL/GenBank/DDBJ databases">
        <title>Whole-genome sequencing and comparative analysis of the genomes of Bacteroides thetaiotaomicron and Escherichia coli isolated from a healthy resident in Vietnam.</title>
        <authorList>
            <person name="Mohsin M."/>
            <person name="Tanaka K."/>
            <person name="Kawahara R."/>
            <person name="Kondo S."/>
            <person name="Noguchi H."/>
            <person name="Motooka D."/>
            <person name="Nakamura S."/>
            <person name="Khong D.T."/>
            <person name="Nguyen T.N."/>
            <person name="Tran H.T."/>
            <person name="Yamamoto Y."/>
        </authorList>
    </citation>
    <scope>NUCLEOTIDE SEQUENCE [LARGE SCALE GENOMIC DNA]</scope>
    <source>
        <strain evidence="7 23">F9-2</strain>
    </source>
</reference>
<keyword evidence="2" id="KW-0813">Transport</keyword>
<feature type="transmembrane region" description="Helical" evidence="6">
    <location>
        <begin position="185"/>
        <end position="205"/>
    </location>
</feature>
<feature type="transmembrane region" description="Helical" evidence="6">
    <location>
        <begin position="83"/>
        <end position="103"/>
    </location>
</feature>
<reference evidence="19 20" key="2">
    <citation type="journal article" date="2019" name="Nat. Med.">
        <title>A library of human gut bacterial isolates paired with longitudinal multiomics data enables mechanistic microbiome research.</title>
        <authorList>
            <person name="Poyet M."/>
            <person name="Groussin M."/>
            <person name="Gibbons S.M."/>
            <person name="Avila-Pacheco J."/>
            <person name="Jiang X."/>
            <person name="Kearney S.M."/>
            <person name="Perrotta A.R."/>
            <person name="Berdy B."/>
            <person name="Zhao S."/>
            <person name="Lieberman T.D."/>
            <person name="Swanson P.K."/>
            <person name="Smith M."/>
            <person name="Roesemann S."/>
            <person name="Alexander J.E."/>
            <person name="Rich S.A."/>
            <person name="Livny J."/>
            <person name="Vlamakis H."/>
            <person name="Clish C."/>
            <person name="Bullock K."/>
            <person name="Deik A."/>
            <person name="Scott J."/>
            <person name="Pierce K.A."/>
            <person name="Xavier R.J."/>
            <person name="Alm E.J."/>
        </authorList>
    </citation>
    <scope>NUCLEOTIDE SEQUENCE [LARGE SCALE GENOMIC DNA]</scope>
    <source>
        <strain evidence="10 22">BIOML-A156</strain>
        <strain evidence="11 19">BIOML-A162</strain>
        <strain evidence="9 21">BIOML-A165</strain>
        <strain evidence="8 20">BIOML-A188</strain>
    </source>
</reference>
<dbReference type="EMBL" id="CP083680">
    <property type="protein sequence ID" value="UYU67941.1"/>
    <property type="molecule type" value="Genomic_DNA"/>
</dbReference>
<evidence type="ECO:0000313" key="14">
    <source>
        <dbReference type="EMBL" id="RHL63680.1"/>
    </source>
</evidence>
<evidence type="ECO:0000313" key="13">
    <source>
        <dbReference type="EMBL" id="RHD90869.1"/>
    </source>
</evidence>
<feature type="transmembrane region" description="Helical" evidence="6">
    <location>
        <begin position="115"/>
        <end position="136"/>
    </location>
</feature>
<dbReference type="FunFam" id="1.20.1250.20:FF:000745">
    <property type="entry name" value="MFS transporter"/>
    <property type="match status" value="1"/>
</dbReference>
<evidence type="ECO:0000313" key="7">
    <source>
        <dbReference type="EMBL" id="BCA48183.1"/>
    </source>
</evidence>
<dbReference type="Gene3D" id="1.20.1250.20">
    <property type="entry name" value="MFS general substrate transporter like domains"/>
    <property type="match status" value="2"/>
</dbReference>
<gene>
    <name evidence="7" type="ORF">BatF92_01250</name>
    <name evidence="14" type="ORF">DW011_03505</name>
    <name evidence="13" type="ORF">DW780_02585</name>
    <name evidence="10" type="ORF">GAN59_08315</name>
    <name evidence="11" type="ORF">GAN91_13595</name>
    <name evidence="9" type="ORF">GAN93_09065</name>
    <name evidence="8" type="ORF">GAO51_07600</name>
    <name evidence="12" type="ORF">K0H07_19770</name>
    <name evidence="15" type="ORF">KQP68_06600</name>
    <name evidence="16" type="ORF">KQP74_14725</name>
</gene>
<evidence type="ECO:0000256" key="1">
    <source>
        <dbReference type="ARBA" id="ARBA00004141"/>
    </source>
</evidence>
<dbReference type="EMBL" id="QSJP01000002">
    <property type="protein sequence ID" value="RHD90869.1"/>
    <property type="molecule type" value="Genomic_DNA"/>
</dbReference>
<dbReference type="Proteomes" id="UP001162960">
    <property type="component" value="Chromosome"/>
</dbReference>
<evidence type="ECO:0000256" key="2">
    <source>
        <dbReference type="ARBA" id="ARBA00022448"/>
    </source>
</evidence>
<feature type="transmembrane region" description="Helical" evidence="6">
    <location>
        <begin position="402"/>
        <end position="423"/>
    </location>
</feature>
<accession>A0A0P0F078</accession>
<dbReference type="KEGG" id="btho:Btheta7330_04665"/>
<dbReference type="GO" id="GO:0022857">
    <property type="term" value="F:transmembrane transporter activity"/>
    <property type="evidence" value="ECO:0007669"/>
    <property type="project" value="InterPro"/>
</dbReference>
<evidence type="ECO:0000313" key="8">
    <source>
        <dbReference type="EMBL" id="KAB4314221.1"/>
    </source>
</evidence>
<dbReference type="InterPro" id="IPR011701">
    <property type="entry name" value="MFS"/>
</dbReference>
<comment type="subcellular location">
    <subcellularLocation>
        <location evidence="1">Membrane</location>
        <topology evidence="1">Multi-pass membrane protein</topology>
    </subcellularLocation>
</comment>
<evidence type="ECO:0000313" key="11">
    <source>
        <dbReference type="EMBL" id="KAB4481311.1"/>
    </source>
</evidence>
<dbReference type="EMBL" id="CP083685">
    <property type="protein sequence ID" value="UYU89205.1"/>
    <property type="molecule type" value="Genomic_DNA"/>
</dbReference>
<dbReference type="Proteomes" id="UP000440614">
    <property type="component" value="Unassembled WGS sequence"/>
</dbReference>
<dbReference type="EMBL" id="WCRS01000004">
    <property type="protein sequence ID" value="KAB4475463.1"/>
    <property type="molecule type" value="Genomic_DNA"/>
</dbReference>
<dbReference type="Proteomes" id="UP000500882">
    <property type="component" value="Chromosome"/>
</dbReference>
<dbReference type="CDD" id="cd17486">
    <property type="entry name" value="MFS_AmpG_like"/>
    <property type="match status" value="1"/>
</dbReference>
<protein>
    <submittedName>
        <fullName evidence="8 13">MFS transporter</fullName>
    </submittedName>
</protein>
<dbReference type="InterPro" id="IPR004752">
    <property type="entry name" value="AmpG_permease/AT-1"/>
</dbReference>
<feature type="transmembrane region" description="Helical" evidence="6">
    <location>
        <begin position="311"/>
        <end position="331"/>
    </location>
</feature>
<keyword evidence="3 6" id="KW-0812">Transmembrane</keyword>
<dbReference type="RefSeq" id="WP_008762567.1">
    <property type="nucleotide sequence ID" value="NZ_AP022660.1"/>
</dbReference>
<feature type="transmembrane region" description="Helical" evidence="6">
    <location>
        <begin position="226"/>
        <end position="247"/>
    </location>
</feature>
<feature type="transmembrane region" description="Helical" evidence="6">
    <location>
        <begin position="21"/>
        <end position="42"/>
    </location>
</feature>
<dbReference type="Proteomes" id="UP000488521">
    <property type="component" value="Unassembled WGS sequence"/>
</dbReference>
<evidence type="ECO:0000256" key="3">
    <source>
        <dbReference type="ARBA" id="ARBA00022692"/>
    </source>
</evidence>
<dbReference type="Proteomes" id="UP001200544">
    <property type="component" value="Unassembled WGS sequence"/>
</dbReference>
<evidence type="ECO:0000313" key="15">
    <source>
        <dbReference type="EMBL" id="UYU67941.1"/>
    </source>
</evidence>
<dbReference type="EMBL" id="AP022660">
    <property type="protein sequence ID" value="BCA48183.1"/>
    <property type="molecule type" value="Genomic_DNA"/>
</dbReference>
<dbReference type="AlphaFoldDB" id="A0A0P0F078"/>
<evidence type="ECO:0000313" key="18">
    <source>
        <dbReference type="Proteomes" id="UP000284785"/>
    </source>
</evidence>
<evidence type="ECO:0000313" key="23">
    <source>
        <dbReference type="Proteomes" id="UP000500882"/>
    </source>
</evidence>
<dbReference type="Proteomes" id="UP001156218">
    <property type="component" value="Chromosome"/>
</dbReference>
<dbReference type="PANTHER" id="PTHR12778:SF10">
    <property type="entry name" value="MAJOR FACILITATOR SUPERFAMILY DOMAIN-CONTAINING PROTEIN 3"/>
    <property type="match status" value="1"/>
</dbReference>